<reference evidence="1 2" key="1">
    <citation type="journal article" date="2011" name="Science">
        <title>The ecoresponsive genome of Daphnia pulex.</title>
        <authorList>
            <person name="Colbourne J.K."/>
            <person name="Pfrender M.E."/>
            <person name="Gilbert D."/>
            <person name="Thomas W.K."/>
            <person name="Tucker A."/>
            <person name="Oakley T.H."/>
            <person name="Tokishita S."/>
            <person name="Aerts A."/>
            <person name="Arnold G.J."/>
            <person name="Basu M.K."/>
            <person name="Bauer D.J."/>
            <person name="Caceres C.E."/>
            <person name="Carmel L."/>
            <person name="Casola C."/>
            <person name="Choi J.H."/>
            <person name="Detter J.C."/>
            <person name="Dong Q."/>
            <person name="Dusheyko S."/>
            <person name="Eads B.D."/>
            <person name="Frohlich T."/>
            <person name="Geiler-Samerotte K.A."/>
            <person name="Gerlach D."/>
            <person name="Hatcher P."/>
            <person name="Jogdeo S."/>
            <person name="Krijgsveld J."/>
            <person name="Kriventseva E.V."/>
            <person name="Kultz D."/>
            <person name="Laforsch C."/>
            <person name="Lindquist E."/>
            <person name="Lopez J."/>
            <person name="Manak J.R."/>
            <person name="Muller J."/>
            <person name="Pangilinan J."/>
            <person name="Patwardhan R.P."/>
            <person name="Pitluck S."/>
            <person name="Pritham E.J."/>
            <person name="Rechtsteiner A."/>
            <person name="Rho M."/>
            <person name="Rogozin I.B."/>
            <person name="Sakarya O."/>
            <person name="Salamov A."/>
            <person name="Schaack S."/>
            <person name="Shapiro H."/>
            <person name="Shiga Y."/>
            <person name="Skalitzky C."/>
            <person name="Smith Z."/>
            <person name="Souvorov A."/>
            <person name="Sung W."/>
            <person name="Tang Z."/>
            <person name="Tsuchiya D."/>
            <person name="Tu H."/>
            <person name="Vos H."/>
            <person name="Wang M."/>
            <person name="Wolf Y.I."/>
            <person name="Yamagata H."/>
            <person name="Yamada T."/>
            <person name="Ye Y."/>
            <person name="Shaw J.R."/>
            <person name="Andrews J."/>
            <person name="Crease T.J."/>
            <person name="Tang H."/>
            <person name="Lucas S.M."/>
            <person name="Robertson H.M."/>
            <person name="Bork P."/>
            <person name="Koonin E.V."/>
            <person name="Zdobnov E.M."/>
            <person name="Grigoriev I.V."/>
            <person name="Lynch M."/>
            <person name="Boore J.L."/>
        </authorList>
    </citation>
    <scope>NUCLEOTIDE SEQUENCE [LARGE SCALE GENOMIC DNA]</scope>
</reference>
<evidence type="ECO:0000313" key="2">
    <source>
        <dbReference type="Proteomes" id="UP000000305"/>
    </source>
</evidence>
<dbReference type="InParanoid" id="E9HKD6"/>
<name>E9HKD6_DAPPU</name>
<dbReference type="AlphaFoldDB" id="E9HKD6"/>
<keyword evidence="2" id="KW-1185">Reference proteome</keyword>
<gene>
    <name evidence="1" type="ORF">DAPPUDRAFT_330700</name>
</gene>
<dbReference type="EMBL" id="GL732668">
    <property type="protein sequence ID" value="EFX67766.1"/>
    <property type="molecule type" value="Genomic_DNA"/>
</dbReference>
<proteinExistence type="predicted"/>
<sequence length="81" mass="9668">MVQKYDEINRKKMDPAYISIMSILEVFEKLRKDFLPRSRLQKEYQDFVPLLSAFRAWLISFSTDSTPLIMDNSSKNFQLPF</sequence>
<accession>E9HKD6</accession>
<dbReference type="KEGG" id="dpx:DAPPUDRAFT_330700"/>
<protein>
    <submittedName>
        <fullName evidence="1">Uncharacterized protein</fullName>
    </submittedName>
</protein>
<organism evidence="1 2">
    <name type="scientific">Daphnia pulex</name>
    <name type="common">Water flea</name>
    <dbReference type="NCBI Taxonomy" id="6669"/>
    <lineage>
        <taxon>Eukaryota</taxon>
        <taxon>Metazoa</taxon>
        <taxon>Ecdysozoa</taxon>
        <taxon>Arthropoda</taxon>
        <taxon>Crustacea</taxon>
        <taxon>Branchiopoda</taxon>
        <taxon>Diplostraca</taxon>
        <taxon>Cladocera</taxon>
        <taxon>Anomopoda</taxon>
        <taxon>Daphniidae</taxon>
        <taxon>Daphnia</taxon>
    </lineage>
</organism>
<evidence type="ECO:0000313" key="1">
    <source>
        <dbReference type="EMBL" id="EFX67766.1"/>
    </source>
</evidence>
<dbReference type="HOGENOM" id="CLU_2576246_0_0_1"/>
<dbReference type="Proteomes" id="UP000000305">
    <property type="component" value="Unassembled WGS sequence"/>
</dbReference>